<keyword evidence="1" id="KW-0119">Carbohydrate metabolism</keyword>
<feature type="region of interest" description="Disordered" evidence="2">
    <location>
        <begin position="30"/>
        <end position="61"/>
    </location>
</feature>
<dbReference type="EMBL" id="JAJAUY010000001">
    <property type="protein sequence ID" value="MCB5177861.1"/>
    <property type="molecule type" value="Genomic_DNA"/>
</dbReference>
<comment type="caution">
    <text evidence="3">The sequence shown here is derived from an EMBL/GenBank/DDBJ whole genome shotgun (WGS) entry which is preliminary data.</text>
</comment>
<dbReference type="SUPFAM" id="SSF51989">
    <property type="entry name" value="Glycosyl hydrolases family 6, cellulases"/>
    <property type="match status" value="1"/>
</dbReference>
<name>A0ABS8AZS8_9ACTN</name>
<keyword evidence="4" id="KW-1185">Reference proteome</keyword>
<dbReference type="PIRSF" id="PIRSF001100">
    <property type="entry name" value="Beta_cellobiohydrolase"/>
    <property type="match status" value="1"/>
</dbReference>
<dbReference type="Pfam" id="PF01341">
    <property type="entry name" value="Glyco_hydro_6"/>
    <property type="match status" value="1"/>
</dbReference>
<dbReference type="PROSITE" id="PS51257">
    <property type="entry name" value="PROKAR_LIPOPROTEIN"/>
    <property type="match status" value="1"/>
</dbReference>
<dbReference type="PRINTS" id="PR00733">
    <property type="entry name" value="GLHYDRLASE6"/>
</dbReference>
<keyword evidence="1" id="KW-0326">Glycosidase</keyword>
<accession>A0ABS8AZS8</accession>
<dbReference type="EC" id="3.2.1.-" evidence="1"/>
<dbReference type="InterPro" id="IPR036434">
    <property type="entry name" value="Beta_cellobiohydrolase_sf"/>
</dbReference>
<evidence type="ECO:0000256" key="1">
    <source>
        <dbReference type="RuleBase" id="RU361186"/>
    </source>
</evidence>
<dbReference type="PANTHER" id="PTHR34876:SF4">
    <property type="entry name" value="1,4-BETA-D-GLUCAN CELLOBIOHYDROLASE C-RELATED"/>
    <property type="match status" value="1"/>
</dbReference>
<keyword evidence="1" id="KW-0624">Polysaccharide degradation</keyword>
<dbReference type="Proteomes" id="UP001199054">
    <property type="component" value="Unassembled WGS sequence"/>
</dbReference>
<evidence type="ECO:0000313" key="4">
    <source>
        <dbReference type="Proteomes" id="UP001199054"/>
    </source>
</evidence>
<keyword evidence="1 3" id="KW-0378">Hydrolase</keyword>
<feature type="chain" id="PRO_5044960652" description="Glucanase" evidence="1">
    <location>
        <begin position="27"/>
        <end position="356"/>
    </location>
</feature>
<dbReference type="InterPro" id="IPR016288">
    <property type="entry name" value="Beta_cellobiohydrolase"/>
</dbReference>
<dbReference type="RefSeq" id="WP_226724260.1">
    <property type="nucleotide sequence ID" value="NZ_JAJAUY010000001.1"/>
</dbReference>
<feature type="signal peptide" evidence="1">
    <location>
        <begin position="1"/>
        <end position="26"/>
    </location>
</feature>
<evidence type="ECO:0000256" key="2">
    <source>
        <dbReference type="SAM" id="MobiDB-lite"/>
    </source>
</evidence>
<organism evidence="3 4">
    <name type="scientific">Streptomyces antimicrobicus</name>
    <dbReference type="NCBI Taxonomy" id="2883108"/>
    <lineage>
        <taxon>Bacteria</taxon>
        <taxon>Bacillati</taxon>
        <taxon>Actinomycetota</taxon>
        <taxon>Actinomycetes</taxon>
        <taxon>Kitasatosporales</taxon>
        <taxon>Streptomycetaceae</taxon>
        <taxon>Streptomyces</taxon>
    </lineage>
</organism>
<protein>
    <recommendedName>
        <fullName evidence="1">Glucanase</fullName>
        <ecNumber evidence="1">3.2.1.-</ecNumber>
    </recommendedName>
</protein>
<feature type="region of interest" description="Disordered" evidence="2">
    <location>
        <begin position="272"/>
        <end position="312"/>
    </location>
</feature>
<comment type="similarity">
    <text evidence="1">Belongs to the glycosyl hydrolase family 6.</text>
</comment>
<dbReference type="Gene3D" id="3.20.20.40">
    <property type="entry name" value="1, 4-beta cellobiohydrolase"/>
    <property type="match status" value="1"/>
</dbReference>
<sequence length="356" mass="36681">MRAPGSRPWRFLAPAATLLLALTACTTPPPARGPGPALPGGAAGPAGEDGPTGSPYWVDPDGPAARQVLAWEAQGRHADAQVLRRIAEEPVALWAPAGDPAPAVRRAVRSAGPAQRVVVLTVHQLPYRDCGRTAVAGGPLPRPGAGDAGAYRRWVEAFAGAVGGARAVVVLEPGAVGQVLDGDGCLTGARREERLRLLGEAVERLKRNPATKVYLDAGEADPERDPEQLAAVLGRAGLARADGFALNVSGFRPDAEVRAFGARLSKATGGKHFVVDTGRNGAGAPPGGPARPGRPACNPPGRALGTPPTDRTGDPLVDAYLWIRPPGDSDGPCRGGPPAGTWWPEHALGLARRAVR</sequence>
<evidence type="ECO:0000313" key="3">
    <source>
        <dbReference type="EMBL" id="MCB5177861.1"/>
    </source>
</evidence>
<proteinExistence type="inferred from homology"/>
<feature type="compositionally biased region" description="Low complexity" evidence="2">
    <location>
        <begin position="291"/>
        <end position="303"/>
    </location>
</feature>
<dbReference type="GO" id="GO:0016787">
    <property type="term" value="F:hydrolase activity"/>
    <property type="evidence" value="ECO:0007669"/>
    <property type="project" value="UniProtKB-KW"/>
</dbReference>
<dbReference type="PANTHER" id="PTHR34876">
    <property type="match status" value="1"/>
</dbReference>
<keyword evidence="1" id="KW-0732">Signal</keyword>
<keyword evidence="1" id="KW-0136">Cellulose degradation</keyword>
<reference evidence="3 4" key="1">
    <citation type="submission" date="2021-10" db="EMBL/GenBank/DDBJ databases">
        <title>Streptomyces sp. strain SMC 277, a novel streptomycete isolated from soil.</title>
        <authorList>
            <person name="Chanama M."/>
        </authorList>
    </citation>
    <scope>NUCLEOTIDE SEQUENCE [LARGE SCALE GENOMIC DNA]</scope>
    <source>
        <strain evidence="3 4">SMC 277</strain>
    </source>
</reference>
<gene>
    <name evidence="3" type="ORF">LG632_00420</name>
</gene>